<dbReference type="Proteomes" id="UP000526408">
    <property type="component" value="Unassembled WGS sequence"/>
</dbReference>
<reference evidence="4 5" key="1">
    <citation type="submission" date="2020-04" db="EMBL/GenBank/DDBJ databases">
        <authorList>
            <person name="Yoon J."/>
        </authorList>
    </citation>
    <scope>NUCLEOTIDE SEQUENCE [LARGE SCALE GENOMIC DNA]</scope>
    <source>
        <strain evidence="4 5">KMU-115</strain>
    </source>
</reference>
<keyword evidence="5" id="KW-1185">Reference proteome</keyword>
<keyword evidence="2" id="KW-0012">Acyltransferase</keyword>
<comment type="caution">
    <text evidence="4">The sequence shown here is derived from an EMBL/GenBank/DDBJ whole genome shotgun (WGS) entry which is preliminary data.</text>
</comment>
<dbReference type="CDD" id="cd04301">
    <property type="entry name" value="NAT_SF"/>
    <property type="match status" value="1"/>
</dbReference>
<dbReference type="Gene3D" id="3.40.630.30">
    <property type="match status" value="1"/>
</dbReference>
<dbReference type="InterPro" id="IPR016181">
    <property type="entry name" value="Acyl_CoA_acyltransferase"/>
</dbReference>
<dbReference type="Pfam" id="PF00583">
    <property type="entry name" value="Acetyltransf_1"/>
    <property type="match status" value="1"/>
</dbReference>
<name>A0A7X6JW34_9RHOB</name>
<dbReference type="PROSITE" id="PS51186">
    <property type="entry name" value="GNAT"/>
    <property type="match status" value="1"/>
</dbReference>
<dbReference type="AlphaFoldDB" id="A0A7X6JW34"/>
<feature type="domain" description="N-acetyltransferase" evidence="3">
    <location>
        <begin position="4"/>
        <end position="156"/>
    </location>
</feature>
<evidence type="ECO:0000313" key="4">
    <source>
        <dbReference type="EMBL" id="NKX43290.1"/>
    </source>
</evidence>
<keyword evidence="1 4" id="KW-0808">Transferase</keyword>
<evidence type="ECO:0000313" key="5">
    <source>
        <dbReference type="Proteomes" id="UP000526408"/>
    </source>
</evidence>
<dbReference type="PANTHER" id="PTHR43877">
    <property type="entry name" value="AMINOALKYLPHOSPHONATE N-ACETYLTRANSFERASE-RELATED-RELATED"/>
    <property type="match status" value="1"/>
</dbReference>
<sequence length="156" mass="17076">MDRIRIRPADPTDPAIRPIVESHLAFTRSVTPPESCHALGPEALGGPDVRFFALLEDDRPLGIGAFKRLGEGRAELKSMHVLAAARGRGLAERMVRHLEAEARAGGVTVVMLETGSDRLPAFDPARRLYERLGYTPCPPIPGYVEDPLSVFLQRAL</sequence>
<accession>A0A7X6JW34</accession>
<organism evidence="4 5">
    <name type="scientific">Roseicyclus persicicus</name>
    <dbReference type="NCBI Taxonomy" id="2650661"/>
    <lineage>
        <taxon>Bacteria</taxon>
        <taxon>Pseudomonadati</taxon>
        <taxon>Pseudomonadota</taxon>
        <taxon>Alphaproteobacteria</taxon>
        <taxon>Rhodobacterales</taxon>
        <taxon>Roseobacteraceae</taxon>
        <taxon>Roseicyclus</taxon>
    </lineage>
</organism>
<proteinExistence type="predicted"/>
<dbReference type="RefSeq" id="WP_168621669.1">
    <property type="nucleotide sequence ID" value="NZ_JAAZQQ010000001.1"/>
</dbReference>
<evidence type="ECO:0000256" key="1">
    <source>
        <dbReference type="ARBA" id="ARBA00022679"/>
    </source>
</evidence>
<dbReference type="PANTHER" id="PTHR43877:SF5">
    <property type="entry name" value="BLL8307 PROTEIN"/>
    <property type="match status" value="1"/>
</dbReference>
<dbReference type="EMBL" id="JAAZQQ010000001">
    <property type="protein sequence ID" value="NKX43290.1"/>
    <property type="molecule type" value="Genomic_DNA"/>
</dbReference>
<dbReference type="SUPFAM" id="SSF55729">
    <property type="entry name" value="Acyl-CoA N-acyltransferases (Nat)"/>
    <property type="match status" value="1"/>
</dbReference>
<dbReference type="InterPro" id="IPR050832">
    <property type="entry name" value="Bact_Acetyltransf"/>
</dbReference>
<protein>
    <submittedName>
        <fullName evidence="4">GNAT family N-acetyltransferase</fullName>
    </submittedName>
</protein>
<evidence type="ECO:0000256" key="2">
    <source>
        <dbReference type="ARBA" id="ARBA00023315"/>
    </source>
</evidence>
<evidence type="ECO:0000259" key="3">
    <source>
        <dbReference type="PROSITE" id="PS51186"/>
    </source>
</evidence>
<dbReference type="InterPro" id="IPR000182">
    <property type="entry name" value="GNAT_dom"/>
</dbReference>
<dbReference type="GO" id="GO:0016747">
    <property type="term" value="F:acyltransferase activity, transferring groups other than amino-acyl groups"/>
    <property type="evidence" value="ECO:0007669"/>
    <property type="project" value="InterPro"/>
</dbReference>
<gene>
    <name evidence="4" type="ORF">HCU73_01705</name>
</gene>